<evidence type="ECO:0000313" key="2">
    <source>
        <dbReference type="Proteomes" id="UP000054653"/>
    </source>
</evidence>
<evidence type="ECO:0000313" key="1">
    <source>
        <dbReference type="EMBL" id="KRY24965.1"/>
    </source>
</evidence>
<proteinExistence type="predicted"/>
<gene>
    <name evidence="1" type="ORF">T03_16513</name>
</gene>
<organism evidence="1 2">
    <name type="scientific">Trichinella britovi</name>
    <name type="common">Parasitic roundworm</name>
    <dbReference type="NCBI Taxonomy" id="45882"/>
    <lineage>
        <taxon>Eukaryota</taxon>
        <taxon>Metazoa</taxon>
        <taxon>Ecdysozoa</taxon>
        <taxon>Nematoda</taxon>
        <taxon>Enoplea</taxon>
        <taxon>Dorylaimia</taxon>
        <taxon>Trichinellida</taxon>
        <taxon>Trichinellidae</taxon>
        <taxon>Trichinella</taxon>
    </lineage>
</organism>
<dbReference type="EMBL" id="JYDI01002658">
    <property type="protein sequence ID" value="KRY24965.1"/>
    <property type="molecule type" value="Genomic_DNA"/>
</dbReference>
<protein>
    <submittedName>
        <fullName evidence="1">Uncharacterized protein</fullName>
    </submittedName>
</protein>
<sequence>MYIQVRLHKQDGDRNAAVSAGQSSRCTLMLKRPHIRLDIQRYGEYQNGRVVDCGEKWEPQGEKAATR</sequence>
<accession>A0A0V1AJK2</accession>
<dbReference type="Proteomes" id="UP000054653">
    <property type="component" value="Unassembled WGS sequence"/>
</dbReference>
<keyword evidence="2" id="KW-1185">Reference proteome</keyword>
<name>A0A0V1AJK2_TRIBR</name>
<reference evidence="1 2" key="1">
    <citation type="submission" date="2015-01" db="EMBL/GenBank/DDBJ databases">
        <title>Evolution of Trichinella species and genotypes.</title>
        <authorList>
            <person name="Korhonen P.K."/>
            <person name="Edoardo P."/>
            <person name="Giuseppe L.R."/>
            <person name="Gasser R.B."/>
        </authorList>
    </citation>
    <scope>NUCLEOTIDE SEQUENCE [LARGE SCALE GENOMIC DNA]</scope>
    <source>
        <strain evidence="1">ISS120</strain>
    </source>
</reference>
<dbReference type="AlphaFoldDB" id="A0A0V1AJK2"/>
<comment type="caution">
    <text evidence="1">The sequence shown here is derived from an EMBL/GenBank/DDBJ whole genome shotgun (WGS) entry which is preliminary data.</text>
</comment>